<accession>A0A3P3VPE0</accession>
<dbReference type="PANTHER" id="PTHR47708">
    <property type="match status" value="1"/>
</dbReference>
<dbReference type="PANTHER" id="PTHR47708:SF2">
    <property type="entry name" value="SI:CH73-132F6.5"/>
    <property type="match status" value="1"/>
</dbReference>
<name>A0A3P3VPE0_9GAMM</name>
<dbReference type="EMBL" id="QWEZ01000001">
    <property type="protein sequence ID" value="RRJ84622.1"/>
    <property type="molecule type" value="Genomic_DNA"/>
</dbReference>
<evidence type="ECO:0000313" key="4">
    <source>
        <dbReference type="Proteomes" id="UP000280792"/>
    </source>
</evidence>
<feature type="domain" description="AtuA-like ferredoxin-fold" evidence="2">
    <location>
        <begin position="487"/>
        <end position="588"/>
    </location>
</feature>
<reference evidence="3 4" key="2">
    <citation type="submission" date="2018-12" db="EMBL/GenBank/DDBJ databases">
        <title>Simiduia agarivorans gen. nov., sp. nov., a marine, agarolytic bacterium isolated from shallow coastal water from Keelung, Taiwan.</title>
        <authorList>
            <person name="Shieh W.Y."/>
        </authorList>
    </citation>
    <scope>NUCLEOTIDE SEQUENCE [LARGE SCALE GENOMIC DNA]</scope>
    <source>
        <strain evidence="3 4">GTF-13</strain>
    </source>
</reference>
<organism evidence="3 4">
    <name type="scientific">Aestuariirhabdus litorea</name>
    <dbReference type="NCBI Taxonomy" id="2528527"/>
    <lineage>
        <taxon>Bacteria</taxon>
        <taxon>Pseudomonadati</taxon>
        <taxon>Pseudomonadota</taxon>
        <taxon>Gammaproteobacteria</taxon>
        <taxon>Oceanospirillales</taxon>
        <taxon>Aestuariirhabdaceae</taxon>
        <taxon>Aestuariirhabdus</taxon>
    </lineage>
</organism>
<evidence type="ECO:0000259" key="2">
    <source>
        <dbReference type="Pfam" id="PF23544"/>
    </source>
</evidence>
<dbReference type="AlphaFoldDB" id="A0A3P3VPE0"/>
<dbReference type="InterPro" id="IPR010839">
    <property type="entry name" value="AtuA_N"/>
</dbReference>
<dbReference type="RefSeq" id="WP_125015053.1">
    <property type="nucleotide sequence ID" value="NZ_QWEZ01000001.1"/>
</dbReference>
<evidence type="ECO:0000313" key="3">
    <source>
        <dbReference type="EMBL" id="RRJ84622.1"/>
    </source>
</evidence>
<dbReference type="Proteomes" id="UP000280792">
    <property type="component" value="Unassembled WGS sequence"/>
</dbReference>
<keyword evidence="4" id="KW-1185">Reference proteome</keyword>
<protein>
    <submittedName>
        <fullName evidence="3">DUF1446 domain-containing protein</fullName>
    </submittedName>
</protein>
<gene>
    <name evidence="3" type="ORF">D0544_05825</name>
</gene>
<feature type="domain" description="Acyclic terpene utilisation N-terminal" evidence="1">
    <location>
        <begin position="7"/>
        <end position="447"/>
    </location>
</feature>
<comment type="caution">
    <text evidence="3">The sequence shown here is derived from an EMBL/GenBank/DDBJ whole genome shotgun (WGS) entry which is preliminary data.</text>
</comment>
<proteinExistence type="predicted"/>
<sequence length="606" mass="64122">MQNNKQITIGCASAFWGDTSTAAAQLVQGAQLDYLVFDYLAEVTLSIMAGARLKNPQMGYAPDFISTLAPLLGEISRKGIRVISNSGGINPHSCAEALRAEIAKQGLALKVAVINGDNLIAQATQLASEEVKEMYTGAPLPRGLVSINAYLGAPAISSALAAGADIVISGRGVDSAVVTGALVHEFGWSYQDFDKLAQASLAGHIIECGAQCTGGNFTDWETVPNYENIGFPVVEVSSDASFVVTKPEGTGGLVNCATVAEQVVYEIGDPGSYYLPDVVCDFRHISLQQTAPDRVAVEGARGRQPTNSYKVSATYMDGYRCTATCLIGGIDAPAKASRVADAILNKVTALLEAGERGGFTARSVELLGTEATYGARAKRTDTREVVLKIAVAHPQKEALILFSREIAQAATGMAPGLTGLVGGRPNVQPVIKLFSFLIDKSRVPVSYQIADEVVMVDIETSGTAYQPPEPSCESPPPPPSSNCDASVPLIALAWARSGDKGNHSNIGVIARDPAYLPYIREALTESRIHTLMAHLLDSDTSRVLRWEWPGLNALNFLLENSLGGGGIASLRIDPQGKAFAQQLLDLEIPVPASLANELTLTRGDRP</sequence>
<dbReference type="InterPro" id="IPR056362">
    <property type="entry name" value="AtuA-like_ferredoxin_dom"/>
</dbReference>
<dbReference type="Pfam" id="PF07287">
    <property type="entry name" value="AtuA"/>
    <property type="match status" value="1"/>
</dbReference>
<dbReference type="Pfam" id="PF23544">
    <property type="entry name" value="AtuA_ferredoxin"/>
    <property type="match status" value="1"/>
</dbReference>
<evidence type="ECO:0000259" key="1">
    <source>
        <dbReference type="Pfam" id="PF07287"/>
    </source>
</evidence>
<reference evidence="3 4" key="1">
    <citation type="submission" date="2018-08" db="EMBL/GenBank/DDBJ databases">
        <authorList>
            <person name="Khan S.A."/>
        </authorList>
    </citation>
    <scope>NUCLEOTIDE SEQUENCE [LARGE SCALE GENOMIC DNA]</scope>
    <source>
        <strain evidence="3 4">GTF-13</strain>
    </source>
</reference>